<dbReference type="AlphaFoldDB" id="A0A0F9NK92"/>
<dbReference type="EMBL" id="LAZR01003440">
    <property type="protein sequence ID" value="KKN18304.1"/>
    <property type="molecule type" value="Genomic_DNA"/>
</dbReference>
<reference evidence="1" key="1">
    <citation type="journal article" date="2015" name="Nature">
        <title>Complex archaea that bridge the gap between prokaryotes and eukaryotes.</title>
        <authorList>
            <person name="Spang A."/>
            <person name="Saw J.H."/>
            <person name="Jorgensen S.L."/>
            <person name="Zaremba-Niedzwiedzka K."/>
            <person name="Martijn J."/>
            <person name="Lind A.E."/>
            <person name="van Eijk R."/>
            <person name="Schleper C."/>
            <person name="Guy L."/>
            <person name="Ettema T.J."/>
        </authorList>
    </citation>
    <scope>NUCLEOTIDE SEQUENCE</scope>
</reference>
<accession>A0A0F9NK92</accession>
<gene>
    <name evidence="1" type="ORF">LCGC14_0957060</name>
</gene>
<evidence type="ECO:0008006" key="2">
    <source>
        <dbReference type="Google" id="ProtNLM"/>
    </source>
</evidence>
<sequence>MPAKPSEIKKATIHTYWDSKEGLICPLCSSLLQHEFNNGGRKVITLKGPVWVVTNYYSCLNPKCEMHEAFPAVYHSAVQRKRFSLEVWAKVIQHHFKHHVNYSTTVELMWDDWDVSISRNTVRSICEFFEMAGKQYTDKKVLKEVQSSGRIVLSLDGAQPVKHEPSLWVFSDRLTGNVLLARNLESAPASALCAIFQEIEVIYNVPIVAIISDKQKNIVNSVKQFKPEIPHAYCQYHFLNHIAELIASKDSHLKKTLRKFVKQLSIVQNSKRADSNGLYKLYHPISEELKCAISTRGDRFNVFPGIEAYANLEFIVSRLEQFVEIELTPKVSRTLNVLLAALRNLLQENRYIRKDIMTLMLDFLQIRKILAKREKKASQIEKEVKKWVFKLQNRLKRRKLESNPQNIKWQQSSFKLSCEEAWQQWIRLVNSYREGLYKAYDVEELDFTNNAKEQLFHRSKHNFKALLGRKNVARAFLNHGGLHVQLLDIDFTKKNVTNVLLACETPLIEAQRKEFNAQYATVRRTWRIREKDTGNFTQFKHNLTQLERI</sequence>
<proteinExistence type="predicted"/>
<comment type="caution">
    <text evidence="1">The sequence shown here is derived from an EMBL/GenBank/DDBJ whole genome shotgun (WGS) entry which is preliminary data.</text>
</comment>
<organism evidence="1">
    <name type="scientific">marine sediment metagenome</name>
    <dbReference type="NCBI Taxonomy" id="412755"/>
    <lineage>
        <taxon>unclassified sequences</taxon>
        <taxon>metagenomes</taxon>
        <taxon>ecological metagenomes</taxon>
    </lineage>
</organism>
<name>A0A0F9NK92_9ZZZZ</name>
<protein>
    <recommendedName>
        <fullName evidence="2">MULE transposase domain-containing protein</fullName>
    </recommendedName>
</protein>
<evidence type="ECO:0000313" key="1">
    <source>
        <dbReference type="EMBL" id="KKN18304.1"/>
    </source>
</evidence>